<evidence type="ECO:0000313" key="2">
    <source>
        <dbReference type="EMBL" id="WVZ77404.1"/>
    </source>
</evidence>
<dbReference type="CDD" id="cd01650">
    <property type="entry name" value="RT_nLTR_like"/>
    <property type="match status" value="1"/>
</dbReference>
<gene>
    <name evidence="2" type="ORF">U9M48_025274</name>
</gene>
<name>A0AAQ3TQE7_PASNO</name>
<sequence>MRLDRAQDSRRLSPDEATLRADVKLKCLGLSSLERTIARLRSRVRQLSDGDANTKFFHILARGKKRKIIIPELVSDGRTAVSHEEMQAMIQEYFGKIFGISAVRERSINLAALGLSRLDLSGLEEPFTEEEVLAAIRELPVDRAPGPDGFTGAFYKAGWGVIKADLLAALNSFYAGVGRGFHKLNNGLIVLLPKKPDATGPGDYRPIAMIHSFGKLVSKILAMRLAPFMQQLITSNQTAYIRGRSILDSYKFVHSAAVHLRKRKIPKLLLKLDISKAFDSLAWSFLLEVLQCLGFGNRWRDWIAILLSSASSKILLNRCPGEAIRHQRGVRQGDSLSPLLFILAMEVLSRLFSRAEAAGLLPPLEIPAVRNRCSLYADNVILFVNPIPSEAQAVKQLLRLFGDAAGLKINLHKCSVSPVSCQERERELSAITDILNCARLLHSRSAGHLSRAATALQGVAQGLLTNPGRQGCE</sequence>
<dbReference type="SUPFAM" id="SSF56672">
    <property type="entry name" value="DNA/RNA polymerases"/>
    <property type="match status" value="1"/>
</dbReference>
<proteinExistence type="predicted"/>
<dbReference type="InterPro" id="IPR000477">
    <property type="entry name" value="RT_dom"/>
</dbReference>
<protein>
    <recommendedName>
        <fullName evidence="1">Reverse transcriptase domain-containing protein</fullName>
    </recommendedName>
</protein>
<dbReference type="PROSITE" id="PS50878">
    <property type="entry name" value="RT_POL"/>
    <property type="match status" value="1"/>
</dbReference>
<dbReference type="PANTHER" id="PTHR19446">
    <property type="entry name" value="REVERSE TRANSCRIPTASES"/>
    <property type="match status" value="1"/>
</dbReference>
<dbReference type="AlphaFoldDB" id="A0AAQ3TQE7"/>
<evidence type="ECO:0000259" key="1">
    <source>
        <dbReference type="PROSITE" id="PS50878"/>
    </source>
</evidence>
<dbReference type="Proteomes" id="UP001341281">
    <property type="component" value="Chromosome 05"/>
</dbReference>
<dbReference type="EMBL" id="CP144749">
    <property type="protein sequence ID" value="WVZ77404.1"/>
    <property type="molecule type" value="Genomic_DNA"/>
</dbReference>
<keyword evidence="3" id="KW-1185">Reference proteome</keyword>
<dbReference type="Pfam" id="PF00078">
    <property type="entry name" value="RVT_1"/>
    <property type="match status" value="1"/>
</dbReference>
<organism evidence="2 3">
    <name type="scientific">Paspalum notatum var. saurae</name>
    <dbReference type="NCBI Taxonomy" id="547442"/>
    <lineage>
        <taxon>Eukaryota</taxon>
        <taxon>Viridiplantae</taxon>
        <taxon>Streptophyta</taxon>
        <taxon>Embryophyta</taxon>
        <taxon>Tracheophyta</taxon>
        <taxon>Spermatophyta</taxon>
        <taxon>Magnoliopsida</taxon>
        <taxon>Liliopsida</taxon>
        <taxon>Poales</taxon>
        <taxon>Poaceae</taxon>
        <taxon>PACMAD clade</taxon>
        <taxon>Panicoideae</taxon>
        <taxon>Andropogonodae</taxon>
        <taxon>Paspaleae</taxon>
        <taxon>Paspalinae</taxon>
        <taxon>Paspalum</taxon>
    </lineage>
</organism>
<evidence type="ECO:0000313" key="3">
    <source>
        <dbReference type="Proteomes" id="UP001341281"/>
    </source>
</evidence>
<reference evidence="2 3" key="1">
    <citation type="submission" date="2024-02" db="EMBL/GenBank/DDBJ databases">
        <title>High-quality chromosome-scale genome assembly of Pensacola bahiagrass (Paspalum notatum Flugge var. saurae).</title>
        <authorList>
            <person name="Vega J.M."/>
            <person name="Podio M."/>
            <person name="Orjuela J."/>
            <person name="Siena L.A."/>
            <person name="Pessino S.C."/>
            <person name="Combes M.C."/>
            <person name="Mariac C."/>
            <person name="Albertini E."/>
            <person name="Pupilli F."/>
            <person name="Ortiz J.P.A."/>
            <person name="Leblanc O."/>
        </authorList>
    </citation>
    <scope>NUCLEOTIDE SEQUENCE [LARGE SCALE GENOMIC DNA]</scope>
    <source>
        <strain evidence="2">R1</strain>
        <tissue evidence="2">Leaf</tissue>
    </source>
</reference>
<accession>A0AAQ3TQE7</accession>
<dbReference type="InterPro" id="IPR043502">
    <property type="entry name" value="DNA/RNA_pol_sf"/>
</dbReference>
<feature type="domain" description="Reverse transcriptase" evidence="1">
    <location>
        <begin position="173"/>
        <end position="432"/>
    </location>
</feature>